<sequence length="98" mass="10980">MKKAGEIGEWSNELRSALFLFVPLGITNLAWGLLSSLTLSHQIFTFSGNSPCFVFVLEPTLSQLKKIRFFPTQLFHINGLRLNSSNIIIPWISGLNSN</sequence>
<proteinExistence type="predicted"/>
<dbReference type="EMBL" id="CM039434">
    <property type="protein sequence ID" value="KAI4322295.1"/>
    <property type="molecule type" value="Genomic_DNA"/>
</dbReference>
<keyword evidence="2" id="KW-1185">Reference proteome</keyword>
<name>A0ACB9MH55_BAUVA</name>
<accession>A0ACB9MH55</accession>
<reference evidence="1 2" key="1">
    <citation type="journal article" date="2022" name="DNA Res.">
        <title>Chromosomal-level genome assembly of the orchid tree Bauhinia variegata (Leguminosae; Cercidoideae) supports the allotetraploid origin hypothesis of Bauhinia.</title>
        <authorList>
            <person name="Zhong Y."/>
            <person name="Chen Y."/>
            <person name="Zheng D."/>
            <person name="Pang J."/>
            <person name="Liu Y."/>
            <person name="Luo S."/>
            <person name="Meng S."/>
            <person name="Qian L."/>
            <person name="Wei D."/>
            <person name="Dai S."/>
            <person name="Zhou R."/>
        </authorList>
    </citation>
    <scope>NUCLEOTIDE SEQUENCE [LARGE SCALE GENOMIC DNA]</scope>
    <source>
        <strain evidence="1">BV-YZ2020</strain>
    </source>
</reference>
<organism evidence="1 2">
    <name type="scientific">Bauhinia variegata</name>
    <name type="common">Purple orchid tree</name>
    <name type="synonym">Phanera variegata</name>
    <dbReference type="NCBI Taxonomy" id="167791"/>
    <lineage>
        <taxon>Eukaryota</taxon>
        <taxon>Viridiplantae</taxon>
        <taxon>Streptophyta</taxon>
        <taxon>Embryophyta</taxon>
        <taxon>Tracheophyta</taxon>
        <taxon>Spermatophyta</taxon>
        <taxon>Magnoliopsida</taxon>
        <taxon>eudicotyledons</taxon>
        <taxon>Gunneridae</taxon>
        <taxon>Pentapetalae</taxon>
        <taxon>rosids</taxon>
        <taxon>fabids</taxon>
        <taxon>Fabales</taxon>
        <taxon>Fabaceae</taxon>
        <taxon>Cercidoideae</taxon>
        <taxon>Cercideae</taxon>
        <taxon>Bauhiniinae</taxon>
        <taxon>Bauhinia</taxon>
    </lineage>
</organism>
<comment type="caution">
    <text evidence="1">The sequence shown here is derived from an EMBL/GenBank/DDBJ whole genome shotgun (WGS) entry which is preliminary data.</text>
</comment>
<dbReference type="Proteomes" id="UP000828941">
    <property type="component" value="Chromosome 9"/>
</dbReference>
<gene>
    <name evidence="1" type="ORF">L6164_022005</name>
</gene>
<evidence type="ECO:0000313" key="1">
    <source>
        <dbReference type="EMBL" id="KAI4322295.1"/>
    </source>
</evidence>
<evidence type="ECO:0000313" key="2">
    <source>
        <dbReference type="Proteomes" id="UP000828941"/>
    </source>
</evidence>
<protein>
    <submittedName>
        <fullName evidence="1">Uncharacterized protein</fullName>
    </submittedName>
</protein>